<protein>
    <submittedName>
        <fullName evidence="3">Response regulator</fullName>
    </submittedName>
</protein>
<dbReference type="Pfam" id="PF00072">
    <property type="entry name" value="Response_reg"/>
    <property type="match status" value="1"/>
</dbReference>
<dbReference type="Proteomes" id="UP000733744">
    <property type="component" value="Unassembled WGS sequence"/>
</dbReference>
<dbReference type="CDD" id="cd17557">
    <property type="entry name" value="REC_Rcp-like"/>
    <property type="match status" value="1"/>
</dbReference>
<keyword evidence="1" id="KW-0597">Phosphoprotein</keyword>
<evidence type="ECO:0000256" key="1">
    <source>
        <dbReference type="PROSITE-ProRule" id="PRU00169"/>
    </source>
</evidence>
<evidence type="ECO:0000259" key="2">
    <source>
        <dbReference type="PROSITE" id="PS50110"/>
    </source>
</evidence>
<dbReference type="SUPFAM" id="SSF52172">
    <property type="entry name" value="CheY-like"/>
    <property type="match status" value="1"/>
</dbReference>
<dbReference type="SMART" id="SM00448">
    <property type="entry name" value="REC"/>
    <property type="match status" value="1"/>
</dbReference>
<feature type="modified residue" description="4-aspartylphosphate" evidence="1">
    <location>
        <position position="63"/>
    </location>
</feature>
<feature type="domain" description="Response regulatory" evidence="2">
    <location>
        <begin position="5"/>
        <end position="130"/>
    </location>
</feature>
<evidence type="ECO:0000313" key="4">
    <source>
        <dbReference type="Proteomes" id="UP000733744"/>
    </source>
</evidence>
<dbReference type="InterPro" id="IPR011006">
    <property type="entry name" value="CheY-like_superfamily"/>
</dbReference>
<dbReference type="InterPro" id="IPR001789">
    <property type="entry name" value="Sig_transdc_resp-reg_receiver"/>
</dbReference>
<reference evidence="3 4" key="1">
    <citation type="journal article" date="2019" name="Antonie Van Leeuwenhoek">
        <title>Description of 'Ca. Methylobacter oryzae' KRF1, a novel species from the environmentally important Methylobacter clade 2.</title>
        <authorList>
            <person name="Khatri K."/>
            <person name="Mohite J.A."/>
            <person name="Pandit P.S."/>
            <person name="Bahulikar R."/>
            <person name="Rahalkar M.C."/>
        </authorList>
    </citation>
    <scope>NUCLEOTIDE SEQUENCE [LARGE SCALE GENOMIC DNA]</scope>
    <source>
        <strain evidence="3 4">KRF1</strain>
    </source>
</reference>
<dbReference type="PROSITE" id="PS50110">
    <property type="entry name" value="RESPONSE_REGULATORY"/>
    <property type="match status" value="1"/>
</dbReference>
<dbReference type="EMBL" id="RYFG02000009">
    <property type="protein sequence ID" value="TRX02919.1"/>
    <property type="molecule type" value="Genomic_DNA"/>
</dbReference>
<dbReference type="InterPro" id="IPR052893">
    <property type="entry name" value="TCS_response_regulator"/>
</dbReference>
<dbReference type="PANTHER" id="PTHR44520:SF2">
    <property type="entry name" value="RESPONSE REGULATOR RCP1"/>
    <property type="match status" value="1"/>
</dbReference>
<comment type="caution">
    <text evidence="3">The sequence shown here is derived from an EMBL/GenBank/DDBJ whole genome shotgun (WGS) entry which is preliminary data.</text>
</comment>
<name>A0ABY3CHQ3_9GAMM</name>
<organism evidence="3 4">
    <name type="scientific">Candidatus Methylobacter oryzae</name>
    <dbReference type="NCBI Taxonomy" id="2497749"/>
    <lineage>
        <taxon>Bacteria</taxon>
        <taxon>Pseudomonadati</taxon>
        <taxon>Pseudomonadota</taxon>
        <taxon>Gammaproteobacteria</taxon>
        <taxon>Methylococcales</taxon>
        <taxon>Methylococcaceae</taxon>
        <taxon>Methylobacter</taxon>
    </lineage>
</organism>
<dbReference type="Gene3D" id="3.40.50.2300">
    <property type="match status" value="1"/>
</dbReference>
<dbReference type="RefSeq" id="WP_127028623.1">
    <property type="nucleotide sequence ID" value="NZ_RYFG02000009.1"/>
</dbReference>
<accession>A0ABY3CHQ3</accession>
<sequence length="142" mass="16213">MTTVNILLVEDDEVDVMAVKRAFQTIKIANPLFVVNDGIEALETLRGSNGRPRLPRPFIILLDLNMPRMSGLEFLEELRKDPELHSSVVFVMTTSADEQDRISAYEKNIAGYVLKHSVGHSFMDAISMLEHYWRVVELPEIR</sequence>
<keyword evidence="4" id="KW-1185">Reference proteome</keyword>
<gene>
    <name evidence="3" type="ORF">EKO24_001140</name>
</gene>
<evidence type="ECO:0000313" key="3">
    <source>
        <dbReference type="EMBL" id="TRX02919.1"/>
    </source>
</evidence>
<dbReference type="PANTHER" id="PTHR44520">
    <property type="entry name" value="RESPONSE REGULATOR RCP1-RELATED"/>
    <property type="match status" value="1"/>
</dbReference>
<proteinExistence type="predicted"/>